<dbReference type="Pfam" id="PF00296">
    <property type="entry name" value="Bac_luciferase"/>
    <property type="match status" value="2"/>
</dbReference>
<dbReference type="PANTHER" id="PTHR30137">
    <property type="entry name" value="LUCIFERASE-LIKE MONOOXYGENASE"/>
    <property type="match status" value="1"/>
</dbReference>
<organism evidence="4 5">
    <name type="scientific">Paraburkholderia xenovorans (strain LB400)</name>
    <dbReference type="NCBI Taxonomy" id="266265"/>
    <lineage>
        <taxon>Bacteria</taxon>
        <taxon>Pseudomonadati</taxon>
        <taxon>Pseudomonadota</taxon>
        <taxon>Betaproteobacteria</taxon>
        <taxon>Burkholderiales</taxon>
        <taxon>Burkholderiaceae</taxon>
        <taxon>Paraburkholderia</taxon>
    </lineage>
</organism>
<protein>
    <recommendedName>
        <fullName evidence="2">Luciferase-like monooxygenase</fullName>
    </recommendedName>
</protein>
<dbReference type="eggNOG" id="COG2141">
    <property type="taxonomic scope" value="Bacteria"/>
</dbReference>
<comment type="similarity">
    <text evidence="1">To bacterial alkanal monooxygenase alpha and beta chains.</text>
</comment>
<evidence type="ECO:0000256" key="1">
    <source>
        <dbReference type="ARBA" id="ARBA00007789"/>
    </source>
</evidence>
<dbReference type="EMBL" id="CP000270">
    <property type="protein sequence ID" value="ABE30282.1"/>
    <property type="molecule type" value="Genomic_DNA"/>
</dbReference>
<sequence length="353" mass="37900">MPNGDQQKAMRPPRLSVLDTAMVGSGTTTHQALEATVKLAQHAENLGFTRYWMAEHHGVPGVASSAPVVTIGALAAATRSIHVGAGGVMLPNHVPLVVAEQFSTLAALYPGRIDLGVGRATPDPGTAMVLARSLAGYGSDQFTLQLGQLAGFLRGDFPDGHPYRDVFVSPRAEEPPALWILGASVQSAGLAASLGLPFAFAHHFGRGEAAPAFEHYRRSFKPSAALSEPYAIVTALVVCAPSDEEADQIARSADLMFRLLFQGRPGKLPSPEEVAAHPWTQEDLAFVRQRRRGQAIGSPETVRSVLTELLEATGADELMMTTQMYRLEDRIRSLEMVSEMFIHADMDLGRTAP</sequence>
<dbReference type="InterPro" id="IPR019949">
    <property type="entry name" value="CmoO-like"/>
</dbReference>
<dbReference type="KEGG" id="bxe:Bxe_A2679"/>
<dbReference type="PATRIC" id="fig|266265.5.peg.1818"/>
<dbReference type="InterPro" id="IPR011251">
    <property type="entry name" value="Luciferase-like_dom"/>
</dbReference>
<dbReference type="SUPFAM" id="SSF51679">
    <property type="entry name" value="Bacterial luciferase-like"/>
    <property type="match status" value="1"/>
</dbReference>
<dbReference type="InterPro" id="IPR036661">
    <property type="entry name" value="Luciferase-like_sf"/>
</dbReference>
<feature type="domain" description="Luciferase-like" evidence="3">
    <location>
        <begin position="162"/>
        <end position="316"/>
    </location>
</feature>
<feature type="domain" description="Luciferase-like" evidence="3">
    <location>
        <begin position="17"/>
        <end position="124"/>
    </location>
</feature>
<dbReference type="NCBIfam" id="TIGR03558">
    <property type="entry name" value="oxido_grp_1"/>
    <property type="match status" value="1"/>
</dbReference>
<dbReference type="GO" id="GO:0016705">
    <property type="term" value="F:oxidoreductase activity, acting on paired donors, with incorporation or reduction of molecular oxygen"/>
    <property type="evidence" value="ECO:0007669"/>
    <property type="project" value="InterPro"/>
</dbReference>
<evidence type="ECO:0000259" key="3">
    <source>
        <dbReference type="Pfam" id="PF00296"/>
    </source>
</evidence>
<evidence type="ECO:0000313" key="4">
    <source>
        <dbReference type="EMBL" id="ABE30282.1"/>
    </source>
</evidence>
<evidence type="ECO:0000313" key="5">
    <source>
        <dbReference type="Proteomes" id="UP000001817"/>
    </source>
</evidence>
<dbReference type="GO" id="GO:0004497">
    <property type="term" value="F:monooxygenase activity"/>
    <property type="evidence" value="ECO:0007669"/>
    <property type="project" value="UniProtKB-KW"/>
</dbReference>
<keyword evidence="4" id="KW-0503">Monooxygenase</keyword>
<reference evidence="4 5" key="1">
    <citation type="journal article" date="2006" name="Proc. Natl. Acad. Sci. U.S.A.">
        <title>Burkholderia xenovorans LB400 harbors a multi-replicon, 9.73-Mbp genome shaped for versatility.</title>
        <authorList>
            <person name="Chain P.S."/>
            <person name="Denef V.J."/>
            <person name="Konstantinidis K.T."/>
            <person name="Vergez L.M."/>
            <person name="Agullo L."/>
            <person name="Reyes V.L."/>
            <person name="Hauser L."/>
            <person name="Cordova M."/>
            <person name="Gomez L."/>
            <person name="Gonzalez M."/>
            <person name="Land M."/>
            <person name="Lao V."/>
            <person name="Larimer F."/>
            <person name="LiPuma J.J."/>
            <person name="Mahenthiralingam E."/>
            <person name="Malfatti S.A."/>
            <person name="Marx C.J."/>
            <person name="Parnell J.J."/>
            <person name="Ramette A."/>
            <person name="Richardson P."/>
            <person name="Seeger M."/>
            <person name="Smith D."/>
            <person name="Spilker T."/>
            <person name="Sul W.J."/>
            <person name="Tsoi T.V."/>
            <person name="Ulrich L.E."/>
            <person name="Zhulin I.B."/>
            <person name="Tiedje J.M."/>
        </authorList>
    </citation>
    <scope>NUCLEOTIDE SEQUENCE [LARGE SCALE GENOMIC DNA]</scope>
    <source>
        <strain evidence="4 5">LB400</strain>
    </source>
</reference>
<dbReference type="Proteomes" id="UP000001817">
    <property type="component" value="Chromosome 1"/>
</dbReference>
<dbReference type="PANTHER" id="PTHR30137:SF6">
    <property type="entry name" value="LUCIFERASE-LIKE MONOOXYGENASE"/>
    <property type="match status" value="1"/>
</dbReference>
<dbReference type="STRING" id="266265.Bxe_A2679"/>
<dbReference type="KEGG" id="bxb:DR64_364"/>
<dbReference type="AlphaFoldDB" id="Q140F7"/>
<name>Q140F7_PARXL</name>
<dbReference type="InterPro" id="IPR050766">
    <property type="entry name" value="Bact_Lucif_Oxidored"/>
</dbReference>
<keyword evidence="5" id="KW-1185">Reference proteome</keyword>
<dbReference type="Gene3D" id="3.20.20.30">
    <property type="entry name" value="Luciferase-like domain"/>
    <property type="match status" value="1"/>
</dbReference>
<accession>Q140F7</accession>
<evidence type="ECO:0000256" key="2">
    <source>
        <dbReference type="ARBA" id="ARBA00074555"/>
    </source>
</evidence>
<dbReference type="RefSeq" id="WP_011487977.1">
    <property type="nucleotide sequence ID" value="NC_007951.1"/>
</dbReference>
<proteinExistence type="predicted"/>
<dbReference type="FunFam" id="3.20.20.30:FF:000002">
    <property type="entry name" value="LLM class flavin-dependent oxidoreductase"/>
    <property type="match status" value="1"/>
</dbReference>
<keyword evidence="4" id="KW-0560">Oxidoreductase</keyword>
<gene>
    <name evidence="4" type="ORF">Bxe_A2679</name>
</gene>
<dbReference type="GO" id="GO:0005829">
    <property type="term" value="C:cytosol"/>
    <property type="evidence" value="ECO:0007669"/>
    <property type="project" value="TreeGrafter"/>
</dbReference>